<sequence>MKSNTMKNMKQDNNRILICIILKENPTKDASLIGQPVAKQID</sequence>
<evidence type="ECO:0000313" key="1">
    <source>
        <dbReference type="EMBL" id="MDQ0176400.1"/>
    </source>
</evidence>
<dbReference type="Proteomes" id="UP001223586">
    <property type="component" value="Unassembled WGS sequence"/>
</dbReference>
<dbReference type="EMBL" id="JAUSTT010000012">
    <property type="protein sequence ID" value="MDQ0176400.1"/>
    <property type="molecule type" value="Genomic_DNA"/>
</dbReference>
<gene>
    <name evidence="1" type="ORF">J2S08_002244</name>
</gene>
<name>A0ABT9WUF7_9BACI</name>
<keyword evidence="2" id="KW-1185">Reference proteome</keyword>
<evidence type="ECO:0000313" key="2">
    <source>
        <dbReference type="Proteomes" id="UP001223586"/>
    </source>
</evidence>
<reference evidence="1 2" key="1">
    <citation type="submission" date="2023-07" db="EMBL/GenBank/DDBJ databases">
        <title>Genomic Encyclopedia of Type Strains, Phase IV (KMG-IV): sequencing the most valuable type-strain genomes for metagenomic binning, comparative biology and taxonomic classification.</title>
        <authorList>
            <person name="Goeker M."/>
        </authorList>
    </citation>
    <scope>NUCLEOTIDE SEQUENCE [LARGE SCALE GENOMIC DNA]</scope>
    <source>
        <strain evidence="1 2">DSM 23837</strain>
    </source>
</reference>
<proteinExistence type="predicted"/>
<organism evidence="1 2">
    <name type="scientific">Bacillus chungangensis</name>
    <dbReference type="NCBI Taxonomy" id="587633"/>
    <lineage>
        <taxon>Bacteria</taxon>
        <taxon>Bacillati</taxon>
        <taxon>Bacillota</taxon>
        <taxon>Bacilli</taxon>
        <taxon>Bacillales</taxon>
        <taxon>Bacillaceae</taxon>
        <taxon>Bacillus</taxon>
    </lineage>
</organism>
<comment type="caution">
    <text evidence="1">The sequence shown here is derived from an EMBL/GenBank/DDBJ whole genome shotgun (WGS) entry which is preliminary data.</text>
</comment>
<accession>A0ABT9WUF7</accession>
<protein>
    <submittedName>
        <fullName evidence="1">Uncharacterized protein</fullName>
    </submittedName>
</protein>
<dbReference type="RefSeq" id="WP_307229524.1">
    <property type="nucleotide sequence ID" value="NZ_JAUSTT010000012.1"/>
</dbReference>